<feature type="transmembrane region" description="Helical" evidence="3">
    <location>
        <begin position="78"/>
        <end position="98"/>
    </location>
</feature>
<dbReference type="PANTHER" id="PTHR11360:SF315">
    <property type="entry name" value="TRANSPORTER MCH2-RELATED"/>
    <property type="match status" value="1"/>
</dbReference>
<evidence type="ECO:0000313" key="5">
    <source>
        <dbReference type="Proteomes" id="UP000016923"/>
    </source>
</evidence>
<dbReference type="Gene3D" id="1.20.1250.20">
    <property type="entry name" value="MFS general substrate transporter like domains"/>
    <property type="match status" value="1"/>
</dbReference>
<evidence type="ECO:0000256" key="2">
    <source>
        <dbReference type="ARBA" id="ARBA00006727"/>
    </source>
</evidence>
<dbReference type="eggNOG" id="KOG2504">
    <property type="taxonomic scope" value="Eukaryota"/>
</dbReference>
<dbReference type="AlphaFoldDB" id="S3BQA7"/>
<proteinExistence type="inferred from homology"/>
<reference evidence="4 5" key="1">
    <citation type="journal article" date="2013" name="BMC Genomics">
        <title>The genome and transcriptome of the pine saprophyte Ophiostoma piceae, and a comparison with the bark beetle-associated pine pathogen Grosmannia clavigera.</title>
        <authorList>
            <person name="Haridas S."/>
            <person name="Wang Y."/>
            <person name="Lim L."/>
            <person name="Massoumi Alamouti S."/>
            <person name="Jackman S."/>
            <person name="Docking R."/>
            <person name="Robertson G."/>
            <person name="Birol I."/>
            <person name="Bohlmann J."/>
            <person name="Breuil C."/>
        </authorList>
    </citation>
    <scope>NUCLEOTIDE SEQUENCE [LARGE SCALE GENOMIC DNA]</scope>
    <source>
        <strain evidence="4 5">UAMH 11346</strain>
    </source>
</reference>
<dbReference type="GO" id="GO:0022857">
    <property type="term" value="F:transmembrane transporter activity"/>
    <property type="evidence" value="ECO:0007669"/>
    <property type="project" value="InterPro"/>
</dbReference>
<feature type="transmembrane region" description="Helical" evidence="3">
    <location>
        <begin position="118"/>
        <end position="139"/>
    </location>
</feature>
<dbReference type="OrthoDB" id="6499973at2759"/>
<dbReference type="InterPro" id="IPR036259">
    <property type="entry name" value="MFS_trans_sf"/>
</dbReference>
<dbReference type="InterPro" id="IPR011701">
    <property type="entry name" value="MFS"/>
</dbReference>
<dbReference type="Pfam" id="PF07690">
    <property type="entry name" value="MFS_1"/>
    <property type="match status" value="1"/>
</dbReference>
<evidence type="ECO:0000313" key="4">
    <source>
        <dbReference type="EMBL" id="EPE02557.1"/>
    </source>
</evidence>
<comment type="subcellular location">
    <subcellularLocation>
        <location evidence="1">Membrane</location>
        <topology evidence="1">Multi-pass membrane protein</topology>
    </subcellularLocation>
</comment>
<feature type="transmembrane region" description="Helical" evidence="3">
    <location>
        <begin position="151"/>
        <end position="176"/>
    </location>
</feature>
<protein>
    <submittedName>
        <fullName evidence="4">Mfs transporter</fullName>
    </submittedName>
</protein>
<keyword evidence="3" id="KW-0812">Transmembrane</keyword>
<dbReference type="GO" id="GO:0016020">
    <property type="term" value="C:membrane"/>
    <property type="evidence" value="ECO:0007669"/>
    <property type="project" value="UniProtKB-SubCell"/>
</dbReference>
<organism evidence="4 5">
    <name type="scientific">Ophiostoma piceae (strain UAMH 11346)</name>
    <name type="common">Sap stain fungus</name>
    <dbReference type="NCBI Taxonomy" id="1262450"/>
    <lineage>
        <taxon>Eukaryota</taxon>
        <taxon>Fungi</taxon>
        <taxon>Dikarya</taxon>
        <taxon>Ascomycota</taxon>
        <taxon>Pezizomycotina</taxon>
        <taxon>Sordariomycetes</taxon>
        <taxon>Sordariomycetidae</taxon>
        <taxon>Ophiostomatales</taxon>
        <taxon>Ophiostomataceae</taxon>
        <taxon>Ophiostoma</taxon>
    </lineage>
</organism>
<dbReference type="EMBL" id="KE148177">
    <property type="protein sequence ID" value="EPE02557.1"/>
    <property type="molecule type" value="Genomic_DNA"/>
</dbReference>
<keyword evidence="5" id="KW-1185">Reference proteome</keyword>
<sequence>MGYCIAMYTLASYATGGLGMSQTQAAALQSLLAAGFLVGRPLTGMLLDVGGRINVAIILNILAGASCLALWLPSRSFALVAVFALVQGCTGGSVWVAAAPVTAEMVGTARSGSALAMFWMLVAPSAAFSSPSAIGLLNYARHRLHKDGAEAYAISIGFSGGLFVLSSICLCGAKLYQLRMTREHKARQQVQEAA</sequence>
<dbReference type="VEuPathDB" id="FungiDB:F503_08782"/>
<dbReference type="HOGENOM" id="CLU_1402845_0_0_1"/>
<name>S3BQA7_OPHP1</name>
<keyword evidence="3" id="KW-0472">Membrane</keyword>
<dbReference type="Proteomes" id="UP000016923">
    <property type="component" value="Unassembled WGS sequence"/>
</dbReference>
<feature type="transmembrane region" description="Helical" evidence="3">
    <location>
        <begin position="49"/>
        <end position="71"/>
    </location>
</feature>
<dbReference type="SUPFAM" id="SSF103473">
    <property type="entry name" value="MFS general substrate transporter"/>
    <property type="match status" value="1"/>
</dbReference>
<keyword evidence="3" id="KW-1133">Transmembrane helix</keyword>
<evidence type="ECO:0000256" key="1">
    <source>
        <dbReference type="ARBA" id="ARBA00004141"/>
    </source>
</evidence>
<dbReference type="PANTHER" id="PTHR11360">
    <property type="entry name" value="MONOCARBOXYLATE TRANSPORTER"/>
    <property type="match status" value="1"/>
</dbReference>
<evidence type="ECO:0000256" key="3">
    <source>
        <dbReference type="SAM" id="Phobius"/>
    </source>
</evidence>
<accession>S3BQA7</accession>
<gene>
    <name evidence="4" type="ORF">F503_08782</name>
</gene>
<comment type="similarity">
    <text evidence="2">Belongs to the major facilitator superfamily. Monocarboxylate porter (TC 2.A.1.13) family.</text>
</comment>
<dbReference type="InterPro" id="IPR050327">
    <property type="entry name" value="Proton-linked_MCT"/>
</dbReference>